<protein>
    <recommendedName>
        <fullName evidence="1">F-box domain-containing protein</fullName>
    </recommendedName>
</protein>
<accession>A0A8H4RXS3</accession>
<gene>
    <name evidence="2" type="ORF">G7Y89_g1183</name>
</gene>
<organism evidence="2 3">
    <name type="scientific">Cudoniella acicularis</name>
    <dbReference type="NCBI Taxonomy" id="354080"/>
    <lineage>
        <taxon>Eukaryota</taxon>
        <taxon>Fungi</taxon>
        <taxon>Dikarya</taxon>
        <taxon>Ascomycota</taxon>
        <taxon>Pezizomycotina</taxon>
        <taxon>Leotiomycetes</taxon>
        <taxon>Helotiales</taxon>
        <taxon>Tricladiaceae</taxon>
        <taxon>Cudoniella</taxon>
    </lineage>
</organism>
<dbReference type="SUPFAM" id="SSF52047">
    <property type="entry name" value="RNI-like"/>
    <property type="match status" value="1"/>
</dbReference>
<dbReference type="InterPro" id="IPR032675">
    <property type="entry name" value="LRR_dom_sf"/>
</dbReference>
<dbReference type="Proteomes" id="UP000566819">
    <property type="component" value="Unassembled WGS sequence"/>
</dbReference>
<dbReference type="InterPro" id="IPR001810">
    <property type="entry name" value="F-box_dom"/>
</dbReference>
<dbReference type="EMBL" id="JAAMPI010000044">
    <property type="protein sequence ID" value="KAF4636894.1"/>
    <property type="molecule type" value="Genomic_DNA"/>
</dbReference>
<reference evidence="2 3" key="1">
    <citation type="submission" date="2020-03" db="EMBL/GenBank/DDBJ databases">
        <title>Draft Genome Sequence of Cudoniella acicularis.</title>
        <authorList>
            <person name="Buettner E."/>
            <person name="Kellner H."/>
        </authorList>
    </citation>
    <scope>NUCLEOTIDE SEQUENCE [LARGE SCALE GENOMIC DNA]</scope>
    <source>
        <strain evidence="2 3">DSM 108380</strain>
    </source>
</reference>
<sequence>MMDRLPLEILNNICASLPHSDLKNLRLVSQALQPSAEFTVFHTVYLRYNLRSFDRLRDISNHPRLSKYVKFIDYDFLSFDLNLINTYSPETSFYDWLYEWAGRGLGLPERKRERLLRRFSATRLGEFHISYTKWIVGQKRLSKQRRARWYLDNFLARFPNFSGFRFSLRKHVPSTTTGAPKLENLDVVAQEILAGPDSKFGPLWCSGHLNFGDFFDSACQAGFAPKLRQVYMSDQTLGFWNSQAVSSNCYDEVLPSMETLSLDFPFCPNESHETFHLGAMVTRCPNLRTLHISLGDMPNYSSPNTFWHVVHLSDIFTDTKQHLKHLTTLSLEALVTTQPELQSLLKRHAPSLRSLTLSKIEFRDRDRPDECHGSFLSLVQFMNTSMTLEQAQFNEAFSNHWNEFWKVRPSSTKYKCPNYPNCFKIQIERFAVRKVPCPFSRVGDDNKRGVNPWKFDEDNCWYPLE</sequence>
<evidence type="ECO:0000313" key="2">
    <source>
        <dbReference type="EMBL" id="KAF4636894.1"/>
    </source>
</evidence>
<feature type="domain" description="F-box" evidence="1">
    <location>
        <begin position="1"/>
        <end position="48"/>
    </location>
</feature>
<dbReference type="Pfam" id="PF00646">
    <property type="entry name" value="F-box"/>
    <property type="match status" value="1"/>
</dbReference>
<dbReference type="Gene3D" id="3.80.10.10">
    <property type="entry name" value="Ribonuclease Inhibitor"/>
    <property type="match status" value="1"/>
</dbReference>
<dbReference type="AlphaFoldDB" id="A0A8H4RXS3"/>
<evidence type="ECO:0000259" key="1">
    <source>
        <dbReference type="PROSITE" id="PS50181"/>
    </source>
</evidence>
<dbReference type="PROSITE" id="PS50181">
    <property type="entry name" value="FBOX"/>
    <property type="match status" value="1"/>
</dbReference>
<evidence type="ECO:0000313" key="3">
    <source>
        <dbReference type="Proteomes" id="UP000566819"/>
    </source>
</evidence>
<proteinExistence type="predicted"/>
<dbReference type="OrthoDB" id="5422579at2759"/>
<name>A0A8H4RXS3_9HELO</name>
<comment type="caution">
    <text evidence="2">The sequence shown here is derived from an EMBL/GenBank/DDBJ whole genome shotgun (WGS) entry which is preliminary data.</text>
</comment>
<keyword evidence="3" id="KW-1185">Reference proteome</keyword>